<dbReference type="PANTHER" id="PTHR21227">
    <property type="entry name" value="TRNA-SPLICING ENDONUCLEASE SUBUNIT SEN2"/>
    <property type="match status" value="1"/>
</dbReference>
<comment type="similarity">
    <text evidence="1 8">Belongs to the tRNA-intron endonuclease family.</text>
</comment>
<comment type="subunit">
    <text evidence="6">Heterotetramer composed of SEN2, SEN15, SEN34 and SEN54. Interacts directly with SEN54.</text>
</comment>
<dbReference type="GO" id="GO:0000379">
    <property type="term" value="P:tRNA-type intron splice site recognition and cleavage"/>
    <property type="evidence" value="ECO:0007669"/>
    <property type="project" value="TreeGrafter"/>
</dbReference>
<organism evidence="11 12">
    <name type="scientific">Lachancea meyersii CBS 8951</name>
    <dbReference type="NCBI Taxonomy" id="1266667"/>
    <lineage>
        <taxon>Eukaryota</taxon>
        <taxon>Fungi</taxon>
        <taxon>Dikarya</taxon>
        <taxon>Ascomycota</taxon>
        <taxon>Saccharomycotina</taxon>
        <taxon>Saccharomycetes</taxon>
        <taxon>Saccharomycetales</taxon>
        <taxon>Saccharomycetaceae</taxon>
        <taxon>Lachancea</taxon>
    </lineage>
</organism>
<dbReference type="SUPFAM" id="SSF53032">
    <property type="entry name" value="tRNA-intron endonuclease catalytic domain-like"/>
    <property type="match status" value="1"/>
</dbReference>
<proteinExistence type="inferred from homology"/>
<evidence type="ECO:0000313" key="12">
    <source>
        <dbReference type="Proteomes" id="UP000191144"/>
    </source>
</evidence>
<dbReference type="GO" id="GO:0000214">
    <property type="term" value="C:tRNA-intron endonuclease complex"/>
    <property type="evidence" value="ECO:0007669"/>
    <property type="project" value="UniProtKB-UniRule"/>
</dbReference>
<evidence type="ECO:0000256" key="5">
    <source>
        <dbReference type="ARBA" id="ARBA00054838"/>
    </source>
</evidence>
<accession>A0A1G4K853</accession>
<feature type="active site" evidence="9">
    <location>
        <position position="271"/>
    </location>
</feature>
<dbReference type="Gene3D" id="3.40.1350.10">
    <property type="match status" value="1"/>
</dbReference>
<feature type="domain" description="tRNA intron endonuclease catalytic" evidence="10">
    <location>
        <begin position="234"/>
        <end position="310"/>
    </location>
</feature>
<evidence type="ECO:0000256" key="9">
    <source>
        <dbReference type="PIRSR" id="PIRSR011789-1"/>
    </source>
</evidence>
<sequence>MPKFVPNAKHYKYPLPIHPLDDLPELIPHNPVSWLYWLYSYVSRTNLLPSKIHVRFSNGKHITVADPNEMLYLWRNGFFGTAQLSRSEPTWKQRTLDRLGLQKSLVALEHVTEQRRLERLEFKRERANFEAVRLDLRRQGVAETEIAQQEREFLKSLRDRETQLQQNSDVQSRTADEKLFNDSNELVNLEVLELMPVEAIFLTFALPVLDISPLTLTRTLVGDHPSYADINELCIKYVAYHHYRSHGWCVRSGIKFGCDFLLYKRGPPFQHAEFGIMVLNSDASMDYTWYASSARVVGGAKKSFILCYVELQRPQHEALLMWQQGKFSQLFSSYKVGEIMYRRWIPGKNRD</sequence>
<dbReference type="EMBL" id="LT598484">
    <property type="protein sequence ID" value="SCV00172.1"/>
    <property type="molecule type" value="Genomic_DNA"/>
</dbReference>
<dbReference type="GO" id="GO:0003676">
    <property type="term" value="F:nucleic acid binding"/>
    <property type="evidence" value="ECO:0007669"/>
    <property type="project" value="InterPro"/>
</dbReference>
<dbReference type="GO" id="GO:0000213">
    <property type="term" value="F:tRNA-intron lyase activity"/>
    <property type="evidence" value="ECO:0007669"/>
    <property type="project" value="UniProtKB-UniRule"/>
</dbReference>
<dbReference type="InterPro" id="IPR006676">
    <property type="entry name" value="tRNA_splic"/>
</dbReference>
<evidence type="ECO:0000256" key="8">
    <source>
        <dbReference type="PIRNR" id="PIRNR011789"/>
    </source>
</evidence>
<evidence type="ECO:0000259" key="10">
    <source>
        <dbReference type="Pfam" id="PF01974"/>
    </source>
</evidence>
<dbReference type="GO" id="GO:0005737">
    <property type="term" value="C:cytoplasm"/>
    <property type="evidence" value="ECO:0007669"/>
    <property type="project" value="TreeGrafter"/>
</dbReference>
<feature type="active site" evidence="9">
    <location>
        <position position="263"/>
    </location>
</feature>
<dbReference type="NCBIfam" id="TIGR00324">
    <property type="entry name" value="endA"/>
    <property type="match status" value="1"/>
</dbReference>
<feature type="active site" evidence="9">
    <location>
        <position position="302"/>
    </location>
</feature>
<name>A0A1G4K853_9SACH</name>
<dbReference type="EC" id="4.6.1.16" evidence="2 8"/>
<keyword evidence="12" id="KW-1185">Reference proteome</keyword>
<dbReference type="InterPro" id="IPR036167">
    <property type="entry name" value="tRNA_intron_Endo_cat-like_sf"/>
</dbReference>
<dbReference type="OrthoDB" id="10249562at2759"/>
<evidence type="ECO:0000256" key="7">
    <source>
        <dbReference type="ARBA" id="ARBA00071058"/>
    </source>
</evidence>
<evidence type="ECO:0000256" key="6">
    <source>
        <dbReference type="ARBA" id="ARBA00062061"/>
    </source>
</evidence>
<evidence type="ECO:0000256" key="1">
    <source>
        <dbReference type="ARBA" id="ARBA00008078"/>
    </source>
</evidence>
<evidence type="ECO:0000256" key="2">
    <source>
        <dbReference type="ARBA" id="ARBA00012573"/>
    </source>
</evidence>
<evidence type="ECO:0000256" key="4">
    <source>
        <dbReference type="ARBA" id="ARBA00023239"/>
    </source>
</evidence>
<dbReference type="PIRSF" id="PIRSF011789">
    <property type="entry name" value="tRNA_splic_SEN2"/>
    <property type="match status" value="1"/>
</dbReference>
<keyword evidence="3 8" id="KW-0819">tRNA processing</keyword>
<dbReference type="FunFam" id="3.40.1350.10:FF:000011">
    <property type="entry name" value="tRNA-splicing endonuclease subunit Sen2"/>
    <property type="match status" value="1"/>
</dbReference>
<dbReference type="InterPro" id="IPR011856">
    <property type="entry name" value="tRNA_endonuc-like_dom_sf"/>
</dbReference>
<reference evidence="12" key="1">
    <citation type="submission" date="2016-03" db="EMBL/GenBank/DDBJ databases">
        <authorList>
            <person name="Devillers Hugo."/>
        </authorList>
    </citation>
    <scope>NUCLEOTIDE SEQUENCE [LARGE SCALE GENOMIC DNA]</scope>
</reference>
<protein>
    <recommendedName>
        <fullName evidence="7 8">tRNA-splicing endonuclease subunit Sen2</fullName>
        <ecNumber evidence="2 8">4.6.1.16</ecNumber>
    </recommendedName>
</protein>
<dbReference type="CDD" id="cd22363">
    <property type="entry name" value="tRNA-intron_lyase_C"/>
    <property type="match status" value="1"/>
</dbReference>
<dbReference type="InterPro" id="IPR006677">
    <property type="entry name" value="tRNA_intron_Endonuc_cat-like"/>
</dbReference>
<comment type="function">
    <text evidence="5">Constitutes one of the two catalytic subunit of the tRNA-splicing endonuclease complex, a complex responsible for identification and cleavage of the splice sites in pre-tRNA. It cleaves pre-tRNA at the 5'- and 3'-splice sites to release the intron. The products are an intron and two tRNA half-molecules bearing 2',3'-cyclic phosphate and 5'-OH termini. There are no conserved sequences at the splice sites, but the intron is invariably located at the same site in the gene, placing the splice sites an invariant distance from the constant structural features of the tRNA body. This subunit may anchor the endonuclease complex to the nuclear membrane. Probably carries the active site for 5'-splice site cleavage.</text>
</comment>
<dbReference type="Pfam" id="PF01974">
    <property type="entry name" value="tRNA_int_endo"/>
    <property type="match status" value="1"/>
</dbReference>
<evidence type="ECO:0000256" key="3">
    <source>
        <dbReference type="ARBA" id="ARBA00022694"/>
    </source>
</evidence>
<dbReference type="PANTHER" id="PTHR21227:SF0">
    <property type="entry name" value="TRNA-SPLICING ENDONUCLEASE SUBUNIT SEN2"/>
    <property type="match status" value="1"/>
</dbReference>
<keyword evidence="4 8" id="KW-0456">Lyase</keyword>
<dbReference type="Proteomes" id="UP000191144">
    <property type="component" value="Chromosome G"/>
</dbReference>
<gene>
    <name evidence="11" type="ORF">LAME_0G08020G</name>
</gene>
<dbReference type="AlphaFoldDB" id="A0A1G4K853"/>
<dbReference type="InterPro" id="IPR016589">
    <property type="entry name" value="tRNA_splic_SEN2"/>
</dbReference>
<evidence type="ECO:0000313" key="11">
    <source>
        <dbReference type="EMBL" id="SCV00172.1"/>
    </source>
</evidence>